<evidence type="ECO:0000256" key="3">
    <source>
        <dbReference type="ARBA" id="ARBA00022989"/>
    </source>
</evidence>
<proteinExistence type="predicted"/>
<name>A0ABU5DFF1_9BURK</name>
<feature type="transmembrane region" description="Helical" evidence="5">
    <location>
        <begin position="431"/>
        <end position="449"/>
    </location>
</feature>
<dbReference type="InterPro" id="IPR021797">
    <property type="entry name" value="Wzy_C_2"/>
</dbReference>
<dbReference type="PANTHER" id="PTHR37422">
    <property type="entry name" value="TEICHURONIC ACID BIOSYNTHESIS PROTEIN TUAE"/>
    <property type="match status" value="1"/>
</dbReference>
<feature type="transmembrane region" description="Helical" evidence="5">
    <location>
        <begin position="376"/>
        <end position="394"/>
    </location>
</feature>
<feature type="transmembrane region" description="Helical" evidence="5">
    <location>
        <begin position="121"/>
        <end position="145"/>
    </location>
</feature>
<evidence type="ECO:0000256" key="5">
    <source>
        <dbReference type="SAM" id="Phobius"/>
    </source>
</evidence>
<dbReference type="EMBL" id="JAXCLA010000003">
    <property type="protein sequence ID" value="MDY0744498.1"/>
    <property type="molecule type" value="Genomic_DNA"/>
</dbReference>
<dbReference type="PANTHER" id="PTHR37422:SF13">
    <property type="entry name" value="LIPOPOLYSACCHARIDE BIOSYNTHESIS PROTEIN PA4999-RELATED"/>
    <property type="match status" value="1"/>
</dbReference>
<keyword evidence="3 5" id="KW-1133">Transmembrane helix</keyword>
<evidence type="ECO:0000256" key="4">
    <source>
        <dbReference type="ARBA" id="ARBA00023136"/>
    </source>
</evidence>
<organism evidence="9 10">
    <name type="scientific">Roseateles agri</name>
    <dbReference type="NCBI Taxonomy" id="3098619"/>
    <lineage>
        <taxon>Bacteria</taxon>
        <taxon>Pseudomonadati</taxon>
        <taxon>Pseudomonadota</taxon>
        <taxon>Betaproteobacteria</taxon>
        <taxon>Burkholderiales</taxon>
        <taxon>Sphaerotilaceae</taxon>
        <taxon>Roseateles</taxon>
    </lineage>
</organism>
<keyword evidence="2 5" id="KW-0812">Transmembrane</keyword>
<feature type="transmembrane region" description="Helical" evidence="5">
    <location>
        <begin position="344"/>
        <end position="364"/>
    </location>
</feature>
<dbReference type="Proteomes" id="UP001285263">
    <property type="component" value="Unassembled WGS sequence"/>
</dbReference>
<feature type="domain" description="Protein glycosylation ligase" evidence="8">
    <location>
        <begin position="165"/>
        <end position="187"/>
    </location>
</feature>
<dbReference type="InterPro" id="IPR007016">
    <property type="entry name" value="O-antigen_ligase-rel_domated"/>
</dbReference>
<comment type="subcellular location">
    <subcellularLocation>
        <location evidence="1">Membrane</location>
        <topology evidence="1">Multi-pass membrane protein</topology>
    </subcellularLocation>
</comment>
<evidence type="ECO:0000259" key="6">
    <source>
        <dbReference type="Pfam" id="PF04932"/>
    </source>
</evidence>
<gene>
    <name evidence="9" type="ORF">SNE35_08270</name>
</gene>
<dbReference type="RefSeq" id="WP_320422418.1">
    <property type="nucleotide sequence ID" value="NZ_JAXCLA010000003.1"/>
</dbReference>
<feature type="domain" description="O-antigen ligase-related" evidence="6">
    <location>
        <begin position="206"/>
        <end position="352"/>
    </location>
</feature>
<accession>A0ABU5DFF1</accession>
<feature type="transmembrane region" description="Helical" evidence="5">
    <location>
        <begin position="38"/>
        <end position="56"/>
    </location>
</feature>
<feature type="transmembrane region" description="Helical" evidence="5">
    <location>
        <begin position="201"/>
        <end position="234"/>
    </location>
</feature>
<reference evidence="9 10" key="1">
    <citation type="submission" date="2023-11" db="EMBL/GenBank/DDBJ databases">
        <title>Paucibacter sp. nov., isolated from fresh soil in Korea.</title>
        <authorList>
            <person name="Le N.T.T."/>
        </authorList>
    </citation>
    <scope>NUCLEOTIDE SEQUENCE [LARGE SCALE GENOMIC DNA]</scope>
    <source>
        <strain evidence="9 10">R3-3</strain>
    </source>
</reference>
<dbReference type="Pfam" id="PF15864">
    <property type="entry name" value="PglL_A"/>
    <property type="match status" value="1"/>
</dbReference>
<feature type="transmembrane region" description="Helical" evidence="5">
    <location>
        <begin position="246"/>
        <end position="265"/>
    </location>
</feature>
<feature type="transmembrane region" description="Helical" evidence="5">
    <location>
        <begin position="91"/>
        <end position="109"/>
    </location>
</feature>
<evidence type="ECO:0000256" key="1">
    <source>
        <dbReference type="ARBA" id="ARBA00004141"/>
    </source>
</evidence>
<feature type="domain" description="Virulence factor membrane-bound polymerase C-terminal" evidence="7">
    <location>
        <begin position="383"/>
        <end position="539"/>
    </location>
</feature>
<dbReference type="Pfam" id="PF11846">
    <property type="entry name" value="Wzy_C_2"/>
    <property type="match status" value="1"/>
</dbReference>
<dbReference type="InterPro" id="IPR031726">
    <property type="entry name" value="PglL_A"/>
</dbReference>
<evidence type="ECO:0000313" key="10">
    <source>
        <dbReference type="Proteomes" id="UP001285263"/>
    </source>
</evidence>
<protein>
    <submittedName>
        <fullName evidence="9">Wzy polymerase domain-containing protein</fullName>
    </submittedName>
</protein>
<feature type="transmembrane region" description="Helical" evidence="5">
    <location>
        <begin position="12"/>
        <end position="32"/>
    </location>
</feature>
<evidence type="ECO:0000259" key="7">
    <source>
        <dbReference type="Pfam" id="PF11846"/>
    </source>
</evidence>
<evidence type="ECO:0000313" key="9">
    <source>
        <dbReference type="EMBL" id="MDY0744498.1"/>
    </source>
</evidence>
<keyword evidence="10" id="KW-1185">Reference proteome</keyword>
<evidence type="ECO:0000256" key="2">
    <source>
        <dbReference type="ARBA" id="ARBA00022692"/>
    </source>
</evidence>
<dbReference type="InterPro" id="IPR051533">
    <property type="entry name" value="WaaL-like"/>
</dbReference>
<sequence>MSPAALNRPPFSLAWLSIACFTTLAPLVAFNLTPSSTLFNQLAAVLGAGGVLLSLFSSQSRFGSPPATWALLIVAASPLLSSALNGLPASLALSATGVLLIALLLMLGAQALDQPSRRQWFGAFCWALLAAGLLSLLVSIIQVFFPDLADGKIIARSGIPGRALGNMRQPNHLASLLMWSSVAAVYLTDQDERFEAKGARIALPLLLFGLVFAVVLSASRTGMVGVFLLAIWGLLDRKLKRESRWALIATPLMMAVSWYAMYLWANSGGGHAFGAESRITSEGAGSPERMKILANAWELVKRNPWTGVGWGEFNLAWTMTPFPNRPIAFFDHSHNIVMQLAVELGIPACLLIVGLLCWSLWRALRDSMLARDNSDAVVRRCAFMIVLMIGLHSLLEYPLWYAYFLLPAAFAFGLALGPLEPSAKRGPSLQIPLLLAGVAVIVGSLYAVWDYRRVVVIYVPPQHAEPLADRIEEGQRSTFFAHHADYAAATSLEPGEYALQAARKTGHNLIDARLMMSWAQSLHATGDDDRARYIVQRLKEFRSPTGDEWLAICKVVTKPEEQPFQCAPPKREYDWREMR</sequence>
<dbReference type="Pfam" id="PF04932">
    <property type="entry name" value="Wzy_C"/>
    <property type="match status" value="1"/>
</dbReference>
<comment type="caution">
    <text evidence="9">The sequence shown here is derived from an EMBL/GenBank/DDBJ whole genome shotgun (WGS) entry which is preliminary data.</text>
</comment>
<keyword evidence="4 5" id="KW-0472">Membrane</keyword>
<evidence type="ECO:0000259" key="8">
    <source>
        <dbReference type="Pfam" id="PF15864"/>
    </source>
</evidence>